<feature type="transmembrane region" description="Helical" evidence="2">
    <location>
        <begin position="83"/>
        <end position="106"/>
    </location>
</feature>
<feature type="transmembrane region" description="Helical" evidence="2">
    <location>
        <begin position="16"/>
        <end position="37"/>
    </location>
</feature>
<keyword evidence="2" id="KW-1133">Transmembrane helix</keyword>
<protein>
    <submittedName>
        <fullName evidence="3">Uncharacterized protein</fullName>
    </submittedName>
</protein>
<feature type="transmembrane region" description="Helical" evidence="2">
    <location>
        <begin position="179"/>
        <end position="200"/>
    </location>
</feature>
<comment type="caution">
    <text evidence="3">The sequence shown here is derived from an EMBL/GenBank/DDBJ whole genome shotgun (WGS) entry which is preliminary data.</text>
</comment>
<keyword evidence="2" id="KW-0472">Membrane</keyword>
<accession>A0A9P7VIU9</accession>
<name>A0A9P7VIU9_9AGAR</name>
<feature type="transmembrane region" description="Helical" evidence="2">
    <location>
        <begin position="49"/>
        <end position="71"/>
    </location>
</feature>
<dbReference type="GeneID" id="66103445"/>
<gene>
    <name evidence="3" type="ORF">BT62DRAFT_490613</name>
</gene>
<dbReference type="Proteomes" id="UP000812287">
    <property type="component" value="Unassembled WGS sequence"/>
</dbReference>
<feature type="compositionally biased region" description="Polar residues" evidence="1">
    <location>
        <begin position="249"/>
        <end position="270"/>
    </location>
</feature>
<organism evidence="3 4">
    <name type="scientific">Guyanagaster necrorhizus</name>
    <dbReference type="NCBI Taxonomy" id="856835"/>
    <lineage>
        <taxon>Eukaryota</taxon>
        <taxon>Fungi</taxon>
        <taxon>Dikarya</taxon>
        <taxon>Basidiomycota</taxon>
        <taxon>Agaricomycotina</taxon>
        <taxon>Agaricomycetes</taxon>
        <taxon>Agaricomycetidae</taxon>
        <taxon>Agaricales</taxon>
        <taxon>Marasmiineae</taxon>
        <taxon>Physalacriaceae</taxon>
        <taxon>Guyanagaster</taxon>
    </lineage>
</organism>
<evidence type="ECO:0000313" key="3">
    <source>
        <dbReference type="EMBL" id="KAG7441340.1"/>
    </source>
</evidence>
<evidence type="ECO:0000313" key="4">
    <source>
        <dbReference type="Proteomes" id="UP000812287"/>
    </source>
</evidence>
<keyword evidence="4" id="KW-1185">Reference proteome</keyword>
<evidence type="ECO:0000256" key="2">
    <source>
        <dbReference type="SAM" id="Phobius"/>
    </source>
</evidence>
<reference evidence="3" key="1">
    <citation type="submission" date="2020-11" db="EMBL/GenBank/DDBJ databases">
        <title>Adaptations for nitrogen fixation in a non-lichenized fungal sporocarp promotes dispersal by wood-feeding termites.</title>
        <authorList>
            <consortium name="DOE Joint Genome Institute"/>
            <person name="Koch R.A."/>
            <person name="Yoon G."/>
            <person name="Arayal U."/>
            <person name="Lail K."/>
            <person name="Amirebrahimi M."/>
            <person name="Labutti K."/>
            <person name="Lipzen A."/>
            <person name="Riley R."/>
            <person name="Barry K."/>
            <person name="Henrissat B."/>
            <person name="Grigoriev I.V."/>
            <person name="Herr J.R."/>
            <person name="Aime M.C."/>
        </authorList>
    </citation>
    <scope>NUCLEOTIDE SEQUENCE</scope>
    <source>
        <strain evidence="3">MCA 3950</strain>
    </source>
</reference>
<feature type="transmembrane region" description="Helical" evidence="2">
    <location>
        <begin position="132"/>
        <end position="154"/>
    </location>
</feature>
<feature type="region of interest" description="Disordered" evidence="1">
    <location>
        <begin position="232"/>
        <end position="270"/>
    </location>
</feature>
<keyword evidence="2" id="KW-0812">Transmembrane</keyword>
<dbReference type="AlphaFoldDB" id="A0A9P7VIU9"/>
<sequence length="270" mass="29940">MAEVISQQSRWSWIKFLFFMNRYLLLFSQTFDFAGYFLPKPSYNVGHAWVGYIIVINGSLQIFVADIILIIRLGAIYGRKKSIVVPMVALYILNVAASSTVLAIQAKHSTGSNEPLPGIYLCWLTSKLNILYAYWIPIAVFESVMFLLAAFRVIDDFNVPKMEGTYGPRSLLAIIVRDSLLYFVVVLAAALANALIYRFAALEKYNVLHGATSAALSISMSRMILNLRKTGREENPPPSLQLSGLHFQEGSTPGTTIDTGDAVLTTSRGN</sequence>
<dbReference type="OrthoDB" id="3349377at2759"/>
<proteinExistence type="predicted"/>
<dbReference type="EMBL" id="MU250561">
    <property type="protein sequence ID" value="KAG7441340.1"/>
    <property type="molecule type" value="Genomic_DNA"/>
</dbReference>
<dbReference type="RefSeq" id="XP_043034840.1">
    <property type="nucleotide sequence ID" value="XM_043181149.1"/>
</dbReference>
<evidence type="ECO:0000256" key="1">
    <source>
        <dbReference type="SAM" id="MobiDB-lite"/>
    </source>
</evidence>